<dbReference type="OrthoDB" id="1804108at2759"/>
<name>A0A5A7SWC0_CUCMM</name>
<comment type="caution">
    <text evidence="2">The sequence shown here is derived from an EMBL/GenBank/DDBJ whole genome shotgun (WGS) entry which is preliminary data.</text>
</comment>
<evidence type="ECO:0000313" key="2">
    <source>
        <dbReference type="EMBL" id="KAA0034823.1"/>
    </source>
</evidence>
<proteinExistence type="predicted"/>
<sequence>MLAKNLKIKLWEKYNFQHATIKHIKEWFAENKYLQDIDQRKNVEFLNDKSKLLVALAQATTDADFQRLLSTAVNASSSSKSPSSSIQEDEEQIDPEYDLDDLDSQPM</sequence>
<feature type="compositionally biased region" description="Acidic residues" evidence="1">
    <location>
        <begin position="87"/>
        <end position="107"/>
    </location>
</feature>
<dbReference type="EMBL" id="SSTE01020479">
    <property type="protein sequence ID" value="KAA0034823.1"/>
    <property type="molecule type" value="Genomic_DNA"/>
</dbReference>
<protein>
    <submittedName>
        <fullName evidence="2">Uncharacterized protein</fullName>
    </submittedName>
</protein>
<feature type="compositionally biased region" description="Low complexity" evidence="1">
    <location>
        <begin position="76"/>
        <end position="85"/>
    </location>
</feature>
<evidence type="ECO:0000256" key="1">
    <source>
        <dbReference type="SAM" id="MobiDB-lite"/>
    </source>
</evidence>
<feature type="region of interest" description="Disordered" evidence="1">
    <location>
        <begin position="73"/>
        <end position="107"/>
    </location>
</feature>
<evidence type="ECO:0000313" key="3">
    <source>
        <dbReference type="Proteomes" id="UP000321393"/>
    </source>
</evidence>
<organism evidence="2 3">
    <name type="scientific">Cucumis melo var. makuwa</name>
    <name type="common">Oriental melon</name>
    <dbReference type="NCBI Taxonomy" id="1194695"/>
    <lineage>
        <taxon>Eukaryota</taxon>
        <taxon>Viridiplantae</taxon>
        <taxon>Streptophyta</taxon>
        <taxon>Embryophyta</taxon>
        <taxon>Tracheophyta</taxon>
        <taxon>Spermatophyta</taxon>
        <taxon>Magnoliopsida</taxon>
        <taxon>eudicotyledons</taxon>
        <taxon>Gunneridae</taxon>
        <taxon>Pentapetalae</taxon>
        <taxon>rosids</taxon>
        <taxon>fabids</taxon>
        <taxon>Cucurbitales</taxon>
        <taxon>Cucurbitaceae</taxon>
        <taxon>Benincaseae</taxon>
        <taxon>Cucumis</taxon>
    </lineage>
</organism>
<gene>
    <name evidence="2" type="ORF">E6C27_scaffold213G00570</name>
</gene>
<dbReference type="AlphaFoldDB" id="A0A5A7SWC0"/>
<accession>A0A5A7SWC0</accession>
<dbReference type="Proteomes" id="UP000321393">
    <property type="component" value="Unassembled WGS sequence"/>
</dbReference>
<reference evidence="2 3" key="1">
    <citation type="submission" date="2019-08" db="EMBL/GenBank/DDBJ databases">
        <title>Draft genome sequences of two oriental melons (Cucumis melo L. var makuwa).</title>
        <authorList>
            <person name="Kwon S.-Y."/>
        </authorList>
    </citation>
    <scope>NUCLEOTIDE SEQUENCE [LARGE SCALE GENOMIC DNA]</scope>
    <source>
        <strain evidence="3">cv. SW 3</strain>
        <tissue evidence="2">Leaf</tissue>
    </source>
</reference>